<feature type="compositionally biased region" description="Gly residues" evidence="1">
    <location>
        <begin position="1"/>
        <end position="10"/>
    </location>
</feature>
<organism evidence="2 3">
    <name type="scientific">Trifolium medium</name>
    <dbReference type="NCBI Taxonomy" id="97028"/>
    <lineage>
        <taxon>Eukaryota</taxon>
        <taxon>Viridiplantae</taxon>
        <taxon>Streptophyta</taxon>
        <taxon>Embryophyta</taxon>
        <taxon>Tracheophyta</taxon>
        <taxon>Spermatophyta</taxon>
        <taxon>Magnoliopsida</taxon>
        <taxon>eudicotyledons</taxon>
        <taxon>Gunneridae</taxon>
        <taxon>Pentapetalae</taxon>
        <taxon>rosids</taxon>
        <taxon>fabids</taxon>
        <taxon>Fabales</taxon>
        <taxon>Fabaceae</taxon>
        <taxon>Papilionoideae</taxon>
        <taxon>50 kb inversion clade</taxon>
        <taxon>NPAAA clade</taxon>
        <taxon>Hologalegina</taxon>
        <taxon>IRL clade</taxon>
        <taxon>Trifolieae</taxon>
        <taxon>Trifolium</taxon>
    </lineage>
</organism>
<dbReference type="AlphaFoldDB" id="A0A392VI37"/>
<evidence type="ECO:0000313" key="2">
    <source>
        <dbReference type="EMBL" id="MCI87133.1"/>
    </source>
</evidence>
<sequence length="32" mass="2971">MYQGAGGDAGGAMDEDGPTTGSGSGAGPKIEE</sequence>
<keyword evidence="3" id="KW-1185">Reference proteome</keyword>
<accession>A0A392VI37</accession>
<feature type="region of interest" description="Disordered" evidence="1">
    <location>
        <begin position="1"/>
        <end position="32"/>
    </location>
</feature>
<evidence type="ECO:0000256" key="1">
    <source>
        <dbReference type="SAM" id="MobiDB-lite"/>
    </source>
</evidence>
<dbReference type="EMBL" id="LXQA011158352">
    <property type="protein sequence ID" value="MCI87133.1"/>
    <property type="molecule type" value="Genomic_DNA"/>
</dbReference>
<name>A0A392VI37_9FABA</name>
<comment type="caution">
    <text evidence="2">The sequence shown here is derived from an EMBL/GenBank/DDBJ whole genome shotgun (WGS) entry which is preliminary data.</text>
</comment>
<feature type="non-terminal residue" evidence="2">
    <location>
        <position position="32"/>
    </location>
</feature>
<reference evidence="2 3" key="1">
    <citation type="journal article" date="2018" name="Front. Plant Sci.">
        <title>Red Clover (Trifolium pratense) and Zigzag Clover (T. medium) - A Picture of Genomic Similarities and Differences.</title>
        <authorList>
            <person name="Dluhosova J."/>
            <person name="Istvanek J."/>
            <person name="Nedelnik J."/>
            <person name="Repkova J."/>
        </authorList>
    </citation>
    <scope>NUCLEOTIDE SEQUENCE [LARGE SCALE GENOMIC DNA]</scope>
    <source>
        <strain evidence="3">cv. 10/8</strain>
        <tissue evidence="2">Leaf</tissue>
    </source>
</reference>
<evidence type="ECO:0000313" key="3">
    <source>
        <dbReference type="Proteomes" id="UP000265520"/>
    </source>
</evidence>
<proteinExistence type="predicted"/>
<protein>
    <submittedName>
        <fullName evidence="2">Heat shock cognate 70 kDa protein 2-like</fullName>
    </submittedName>
</protein>
<dbReference type="Proteomes" id="UP000265520">
    <property type="component" value="Unassembled WGS sequence"/>
</dbReference>
<keyword evidence="2" id="KW-0346">Stress response</keyword>